<dbReference type="STRING" id="1458425.SRAA_1977"/>
<name>A0A060NIG5_9BURK</name>
<gene>
    <name evidence="2" type="ORF">SRAA_1977</name>
</gene>
<dbReference type="EMBL" id="AP014568">
    <property type="protein sequence ID" value="BAO81831.1"/>
    <property type="molecule type" value="Genomic_DNA"/>
</dbReference>
<keyword evidence="3" id="KW-1185">Reference proteome</keyword>
<dbReference type="OrthoDB" id="9157610at2"/>
<dbReference type="AlphaFoldDB" id="A0A060NIG5"/>
<evidence type="ECO:0000313" key="3">
    <source>
        <dbReference type="Proteomes" id="UP000067461"/>
    </source>
</evidence>
<sequence length="240" mass="26691">MQKNNGGDQPAAAAETTTEALPQAHEEPAASMGHAHGLVRIEAERLAALQPWPQTQADTDTVSAWWLLHYPDRDPVQLVSHPPATLAQILQQHPEAMAAEPMSEPQRYAPNPAPHLAAEADLACWPHTSAMNSVEIDTFTARLRRFTDKGMAYDQAEALADKLVQRDREGDDRRLCLECRHLQGAGRWRCGNWQQADVAREGLARDLVLMLQRCDGYHPAMQAQALSQTQQAQPKEHPHD</sequence>
<accession>A0A060NIG5</accession>
<feature type="region of interest" description="Disordered" evidence="1">
    <location>
        <begin position="1"/>
        <end position="20"/>
    </location>
</feature>
<proteinExistence type="predicted"/>
<reference evidence="2 3" key="1">
    <citation type="journal article" date="2014" name="Nat. Commun.">
        <title>Physiological and genomic features of highly alkaliphilic hydrogen-utilizing Betaproteobacteria from a continental serpentinizing site.</title>
        <authorList>
            <person name="Suzuki S."/>
            <person name="Kuenen J.G."/>
            <person name="Schipper K."/>
            <person name="van der Velde S."/>
            <person name="Ishii S."/>
            <person name="Wu A."/>
            <person name="Sorokin D.Y."/>
            <person name="Tenney A."/>
            <person name="Meng X.Y."/>
            <person name="Morrill P.L."/>
            <person name="Kamagata Y."/>
            <person name="Muyzer G."/>
            <person name="Nealson K.H."/>
        </authorList>
    </citation>
    <scope>NUCLEOTIDE SEQUENCE [LARGE SCALE GENOMIC DNA]</scope>
    <source>
        <strain evidence="2 3">A1</strain>
    </source>
</reference>
<dbReference type="Proteomes" id="UP000067461">
    <property type="component" value="Chromosome"/>
</dbReference>
<organism evidence="2 3">
    <name type="scientific">Serpentinimonas raichei</name>
    <dbReference type="NCBI Taxonomy" id="1458425"/>
    <lineage>
        <taxon>Bacteria</taxon>
        <taxon>Pseudomonadati</taxon>
        <taxon>Pseudomonadota</taxon>
        <taxon>Betaproteobacteria</taxon>
        <taxon>Burkholderiales</taxon>
        <taxon>Comamonadaceae</taxon>
        <taxon>Serpentinimonas</taxon>
    </lineage>
</organism>
<evidence type="ECO:0000313" key="2">
    <source>
        <dbReference type="EMBL" id="BAO81831.1"/>
    </source>
</evidence>
<dbReference type="HOGENOM" id="CLU_1154870_0_0_4"/>
<dbReference type="RefSeq" id="WP_045532432.1">
    <property type="nucleotide sequence ID" value="NZ_AP014568.1"/>
</dbReference>
<protein>
    <submittedName>
        <fullName evidence="2">Vesicle coat complex COPII, subunit SEC23</fullName>
    </submittedName>
</protein>
<dbReference type="KEGG" id="cbaa:SRAA_1977"/>
<evidence type="ECO:0000256" key="1">
    <source>
        <dbReference type="SAM" id="MobiDB-lite"/>
    </source>
</evidence>
<feature type="compositionally biased region" description="Low complexity" evidence="1">
    <location>
        <begin position="11"/>
        <end position="20"/>
    </location>
</feature>